<dbReference type="Pfam" id="PF13822">
    <property type="entry name" value="ACC_epsilon"/>
    <property type="match status" value="1"/>
</dbReference>
<comment type="caution">
    <text evidence="2">The sequence shown here is derived from an EMBL/GenBank/DDBJ whole genome shotgun (WGS) entry which is preliminary data.</text>
</comment>
<feature type="compositionally biased region" description="Basic and acidic residues" evidence="1">
    <location>
        <begin position="66"/>
        <end position="89"/>
    </location>
</feature>
<accession>A0A7W3T5G3</accession>
<dbReference type="GO" id="GO:0004658">
    <property type="term" value="F:propionyl-CoA carboxylase activity"/>
    <property type="evidence" value="ECO:0007669"/>
    <property type="project" value="InterPro"/>
</dbReference>
<organism evidence="2 3">
    <name type="scientific">Streptomyces calidiresistens</name>
    <dbReference type="NCBI Taxonomy" id="1485586"/>
    <lineage>
        <taxon>Bacteria</taxon>
        <taxon>Bacillati</taxon>
        <taxon>Actinomycetota</taxon>
        <taxon>Actinomycetes</taxon>
        <taxon>Kitasatosporales</taxon>
        <taxon>Streptomycetaceae</taxon>
        <taxon>Streptomyces</taxon>
    </lineage>
</organism>
<dbReference type="EMBL" id="VKHS01000475">
    <property type="protein sequence ID" value="MBB0231289.1"/>
    <property type="molecule type" value="Genomic_DNA"/>
</dbReference>
<name>A0A7W3T5G3_9ACTN</name>
<dbReference type="InterPro" id="IPR032716">
    <property type="entry name" value="ACC_epsilon"/>
</dbReference>
<reference evidence="3" key="1">
    <citation type="submission" date="2019-10" db="EMBL/GenBank/DDBJ databases">
        <title>Streptomyces sp. nov., a novel actinobacterium isolated from alkaline environment.</title>
        <authorList>
            <person name="Golinska P."/>
        </authorList>
    </citation>
    <scope>NUCLEOTIDE SEQUENCE [LARGE SCALE GENOMIC DNA]</scope>
    <source>
        <strain evidence="3">DSM 42108</strain>
    </source>
</reference>
<keyword evidence="3" id="KW-1185">Reference proteome</keyword>
<dbReference type="AlphaFoldDB" id="A0A7W3T5G3"/>
<sequence>MRWWGRDPVRDRPVTSMSPIGDPPLPAPSDGKPLLRIERGDPSPEEPAAPTAVPVAVTGTPGGGTDADRSRPARAEWGRREPVEEDTHRMGTTSAGPPSARRGSPGAR</sequence>
<proteinExistence type="predicted"/>
<protein>
    <submittedName>
        <fullName evidence="2">Uncharacterized protein</fullName>
    </submittedName>
</protein>
<evidence type="ECO:0000313" key="3">
    <source>
        <dbReference type="Proteomes" id="UP000530234"/>
    </source>
</evidence>
<dbReference type="Proteomes" id="UP000530234">
    <property type="component" value="Unassembled WGS sequence"/>
</dbReference>
<feature type="compositionally biased region" description="Basic and acidic residues" evidence="1">
    <location>
        <begin position="1"/>
        <end position="13"/>
    </location>
</feature>
<evidence type="ECO:0000313" key="2">
    <source>
        <dbReference type="EMBL" id="MBB0231289.1"/>
    </source>
</evidence>
<feature type="non-terminal residue" evidence="2">
    <location>
        <position position="108"/>
    </location>
</feature>
<evidence type="ECO:0000256" key="1">
    <source>
        <dbReference type="SAM" id="MobiDB-lite"/>
    </source>
</evidence>
<feature type="region of interest" description="Disordered" evidence="1">
    <location>
        <begin position="1"/>
        <end position="108"/>
    </location>
</feature>
<dbReference type="GO" id="GO:0003989">
    <property type="term" value="F:acetyl-CoA carboxylase activity"/>
    <property type="evidence" value="ECO:0007669"/>
    <property type="project" value="InterPro"/>
</dbReference>
<gene>
    <name evidence="2" type="ORF">FOE67_17685</name>
</gene>
<feature type="compositionally biased region" description="Basic and acidic residues" evidence="1">
    <location>
        <begin position="33"/>
        <end position="42"/>
    </location>
</feature>
<feature type="compositionally biased region" description="Low complexity" evidence="1">
    <location>
        <begin position="48"/>
        <end position="59"/>
    </location>
</feature>